<organism evidence="3 4">
    <name type="scientific">Skeletonema marinoi</name>
    <dbReference type="NCBI Taxonomy" id="267567"/>
    <lineage>
        <taxon>Eukaryota</taxon>
        <taxon>Sar</taxon>
        <taxon>Stramenopiles</taxon>
        <taxon>Ochrophyta</taxon>
        <taxon>Bacillariophyta</taxon>
        <taxon>Coscinodiscophyceae</taxon>
        <taxon>Thalassiosirophycidae</taxon>
        <taxon>Thalassiosirales</taxon>
        <taxon>Skeletonemataceae</taxon>
        <taxon>Skeletonema</taxon>
        <taxon>Skeletonema marinoi-dohrnii complex</taxon>
    </lineage>
</organism>
<feature type="compositionally biased region" description="Basic and acidic residues" evidence="1">
    <location>
        <begin position="320"/>
        <end position="331"/>
    </location>
</feature>
<evidence type="ECO:0000259" key="2">
    <source>
        <dbReference type="PROSITE" id="PS50086"/>
    </source>
</evidence>
<feature type="region of interest" description="Disordered" evidence="1">
    <location>
        <begin position="167"/>
        <end position="190"/>
    </location>
</feature>
<name>A0AAD8YKE6_9STRA</name>
<dbReference type="InterPro" id="IPR035969">
    <property type="entry name" value="Rab-GAP_TBC_sf"/>
</dbReference>
<feature type="region of interest" description="Disordered" evidence="1">
    <location>
        <begin position="771"/>
        <end position="791"/>
    </location>
</feature>
<dbReference type="GO" id="GO:0006886">
    <property type="term" value="P:intracellular protein transport"/>
    <property type="evidence" value="ECO:0007669"/>
    <property type="project" value="TreeGrafter"/>
</dbReference>
<dbReference type="InterPro" id="IPR000195">
    <property type="entry name" value="Rab-GAP-TBC_dom"/>
</dbReference>
<keyword evidence="4" id="KW-1185">Reference proteome</keyword>
<protein>
    <submittedName>
        <fullName evidence="3">TBC domain-containing protein</fullName>
    </submittedName>
</protein>
<feature type="domain" description="Rab-GAP TBC" evidence="2">
    <location>
        <begin position="207"/>
        <end position="631"/>
    </location>
</feature>
<dbReference type="GO" id="GO:0005096">
    <property type="term" value="F:GTPase activator activity"/>
    <property type="evidence" value="ECO:0007669"/>
    <property type="project" value="TreeGrafter"/>
</dbReference>
<proteinExistence type="predicted"/>
<dbReference type="Proteomes" id="UP001224775">
    <property type="component" value="Unassembled WGS sequence"/>
</dbReference>
<feature type="compositionally biased region" description="Low complexity" evidence="1">
    <location>
        <begin position="1"/>
        <end position="17"/>
    </location>
</feature>
<evidence type="ECO:0000313" key="4">
    <source>
        <dbReference type="Proteomes" id="UP001224775"/>
    </source>
</evidence>
<evidence type="ECO:0000313" key="3">
    <source>
        <dbReference type="EMBL" id="KAK1746965.1"/>
    </source>
</evidence>
<dbReference type="PANTHER" id="PTHR22957:SF27">
    <property type="entry name" value="TBC1 DOMAIN FAMILY MEMBER 13"/>
    <property type="match status" value="1"/>
</dbReference>
<feature type="compositionally biased region" description="Basic and acidic residues" evidence="1">
    <location>
        <begin position="257"/>
        <end position="271"/>
    </location>
</feature>
<dbReference type="PANTHER" id="PTHR22957">
    <property type="entry name" value="TBC1 DOMAIN FAMILY MEMBER GTPASE-ACTIVATING PROTEIN"/>
    <property type="match status" value="1"/>
</dbReference>
<feature type="region of interest" description="Disordered" evidence="1">
    <location>
        <begin position="254"/>
        <end position="374"/>
    </location>
</feature>
<feature type="compositionally biased region" description="Polar residues" evidence="1">
    <location>
        <begin position="176"/>
        <end position="190"/>
    </location>
</feature>
<dbReference type="AlphaFoldDB" id="A0AAD8YKE6"/>
<dbReference type="SUPFAM" id="SSF47923">
    <property type="entry name" value="Ypt/Rab-GAP domain of gyp1p"/>
    <property type="match status" value="2"/>
</dbReference>
<comment type="caution">
    <text evidence="3">The sequence shown here is derived from an EMBL/GenBank/DDBJ whole genome shotgun (WGS) entry which is preliminary data.</text>
</comment>
<evidence type="ECO:0000256" key="1">
    <source>
        <dbReference type="SAM" id="MobiDB-lite"/>
    </source>
</evidence>
<dbReference type="Pfam" id="PF00566">
    <property type="entry name" value="RabGAP-TBC"/>
    <property type="match status" value="1"/>
</dbReference>
<gene>
    <name evidence="3" type="ORF">QTG54_002309</name>
</gene>
<sequence length="791" mass="88702">MSTAPSSEPTTTPSEASISWRVSDRDDDSAVIEIEEETDDIEQLDTTPMKRMWKNSASRHADVAPNKNVEEMKNNENGNVNNVNNIGSKPKMTNMSLLSSTVALATMERCLLGNLATMREEMGEPTTSDDNANDAAAAAGFVDYSKQCKPGHVIDLLELRRLSSRGVPDEPHEVRTPTSPQRKTIGTNNMPNNNHHIAQTQTFGGINPHRSYRPLVWRVLLGYLPPQTDQWNEVLARDRKLYANLVSELFESTCPSPHERYNEKELKQKREEEEDNHSEATPTNDDEPPSPPPLSDTPVTPNTKKRIMPGMLSARMQQEWVRDGEESDSKGRISPMCAMNTPKIRSRKTAQPLPVNLEVESPSTEVGENGKDDDQLNEKMKQSLLLPDDDDAEAGNLLLMTMRKATEKMPPQRTQLKHQQAIIDKNKITRSVSITKTSEEGVEAHIPLTPHEEADKDEEEDLHLLDEIRKDVIRTHPDLRFFLEPEEDLGQKRYAALERILYVWAKLNKGVRYVQGMNEIVGTLYFVLAHDADTEWAEQAEADTYFLFNSILVEMRDVFVPDLDEADTGIHGRISNMINLLSLHDPEVRCHLDGVGIDPSFYSVRWLTTLLSREFLLPDTIRLWDSMFSSTHKDNFLRYVGVTMVMVIRDQLLEGDFSACLRLLQAYPPCNLDRLLESSRALWIYESQITLACHKGGISLGHALRSITPPPSIVMAYGLHGGVAPQIGEQVREAGQRGLAVARDGASAASSTVANAGKSFFGNAMNFWRSGSSQQTEEKRGGDLRRSKTAL</sequence>
<dbReference type="PROSITE" id="PS50086">
    <property type="entry name" value="TBC_RABGAP"/>
    <property type="match status" value="1"/>
</dbReference>
<feature type="region of interest" description="Disordered" evidence="1">
    <location>
        <begin position="1"/>
        <end position="26"/>
    </location>
</feature>
<dbReference type="SMART" id="SM00164">
    <property type="entry name" value="TBC"/>
    <property type="match status" value="1"/>
</dbReference>
<accession>A0AAD8YKE6</accession>
<dbReference type="FunFam" id="1.10.472.80:FF:000048">
    <property type="entry name" value="TBC domain containing protein"/>
    <property type="match status" value="1"/>
</dbReference>
<dbReference type="Gene3D" id="1.10.472.80">
    <property type="entry name" value="Ypt/Rab-GAP domain of gyp1p, domain 3"/>
    <property type="match status" value="1"/>
</dbReference>
<feature type="compositionally biased region" description="Basic and acidic residues" evidence="1">
    <location>
        <begin position="776"/>
        <end position="791"/>
    </location>
</feature>
<feature type="region of interest" description="Disordered" evidence="1">
    <location>
        <begin position="55"/>
        <end position="81"/>
    </location>
</feature>
<dbReference type="EMBL" id="JATAAI010000003">
    <property type="protein sequence ID" value="KAK1746965.1"/>
    <property type="molecule type" value="Genomic_DNA"/>
</dbReference>
<reference evidence="3" key="1">
    <citation type="submission" date="2023-06" db="EMBL/GenBank/DDBJ databases">
        <title>Survivors Of The Sea: Transcriptome response of Skeletonema marinoi to long-term dormancy.</title>
        <authorList>
            <person name="Pinder M.I.M."/>
            <person name="Kourtchenko O."/>
            <person name="Robertson E.K."/>
            <person name="Larsson T."/>
            <person name="Maumus F."/>
            <person name="Osuna-Cruz C.M."/>
            <person name="Vancaester E."/>
            <person name="Stenow R."/>
            <person name="Vandepoele K."/>
            <person name="Ploug H."/>
            <person name="Bruchert V."/>
            <person name="Godhe A."/>
            <person name="Topel M."/>
        </authorList>
    </citation>
    <scope>NUCLEOTIDE SEQUENCE</scope>
    <source>
        <strain evidence="3">R05AC</strain>
    </source>
</reference>
<dbReference type="Gene3D" id="1.10.8.270">
    <property type="entry name" value="putative rabgap domain of human tbc1 domain family member 14 like domains"/>
    <property type="match status" value="1"/>
</dbReference>